<dbReference type="Pfam" id="PF02579">
    <property type="entry name" value="Nitro_FeMo-Co"/>
    <property type="match status" value="1"/>
</dbReference>
<sequence>MKKIVLPVRDGRIDDHFGHCEHYSIVSVDDSGKIIGIGDMPSPQGCGCKSGVAAVFKEKGITVMLAGNMGAGALNKLNENGLTVIRGCSGPVMDVVNDYLAGRLSDSGESCRNHEHHDTDGHSCHEEDGHEGHSCRGGSGGWHVV</sequence>
<reference evidence="3" key="1">
    <citation type="submission" date="2020-10" db="EMBL/GenBank/DDBJ databases">
        <authorList>
            <person name="Gilroy R."/>
        </authorList>
    </citation>
    <scope>NUCLEOTIDE SEQUENCE</scope>
    <source>
        <strain evidence="3">B3-2255</strain>
    </source>
</reference>
<evidence type="ECO:0000313" key="4">
    <source>
        <dbReference type="Proteomes" id="UP000823772"/>
    </source>
</evidence>
<comment type="caution">
    <text evidence="3">The sequence shown here is derived from an EMBL/GenBank/DDBJ whole genome shotgun (WGS) entry which is preliminary data.</text>
</comment>
<dbReference type="SUPFAM" id="SSF53146">
    <property type="entry name" value="Nitrogenase accessory factor-like"/>
    <property type="match status" value="1"/>
</dbReference>
<dbReference type="InterPro" id="IPR033913">
    <property type="entry name" value="MTH1175_dom"/>
</dbReference>
<feature type="compositionally biased region" description="Gly residues" evidence="1">
    <location>
        <begin position="135"/>
        <end position="145"/>
    </location>
</feature>
<dbReference type="EMBL" id="JADILY010000079">
    <property type="protein sequence ID" value="MBO8481608.1"/>
    <property type="molecule type" value="Genomic_DNA"/>
</dbReference>
<protein>
    <submittedName>
        <fullName evidence="3">NifB/NifX family molybdenum-iron cluster-binding protein</fullName>
    </submittedName>
</protein>
<dbReference type="PANTHER" id="PTHR42983:SF1">
    <property type="entry name" value="IRON-MOLYBDENUM PROTEIN"/>
    <property type="match status" value="1"/>
</dbReference>
<accession>A0A9D9NQF8</accession>
<evidence type="ECO:0000256" key="1">
    <source>
        <dbReference type="SAM" id="MobiDB-lite"/>
    </source>
</evidence>
<dbReference type="InterPro" id="IPR036105">
    <property type="entry name" value="DiNase_FeMo-co_biosyn_sf"/>
</dbReference>
<organism evidence="3 4">
    <name type="scientific">Candidatus Merdivivens faecigallinarum</name>
    <dbReference type="NCBI Taxonomy" id="2840871"/>
    <lineage>
        <taxon>Bacteria</taxon>
        <taxon>Pseudomonadati</taxon>
        <taxon>Bacteroidota</taxon>
        <taxon>Bacteroidia</taxon>
        <taxon>Bacteroidales</taxon>
        <taxon>Muribaculaceae</taxon>
        <taxon>Muribaculaceae incertae sedis</taxon>
        <taxon>Candidatus Merdivivens</taxon>
    </lineage>
</organism>
<evidence type="ECO:0000313" key="3">
    <source>
        <dbReference type="EMBL" id="MBO8481608.1"/>
    </source>
</evidence>
<name>A0A9D9NQF8_9BACT</name>
<dbReference type="AlphaFoldDB" id="A0A9D9NQF8"/>
<dbReference type="CDD" id="cd00851">
    <property type="entry name" value="MTH1175"/>
    <property type="match status" value="1"/>
</dbReference>
<feature type="region of interest" description="Disordered" evidence="1">
    <location>
        <begin position="110"/>
        <end position="145"/>
    </location>
</feature>
<proteinExistence type="predicted"/>
<dbReference type="InterPro" id="IPR003731">
    <property type="entry name" value="Di-Nase_FeMo-co_biosynth"/>
</dbReference>
<evidence type="ECO:0000259" key="2">
    <source>
        <dbReference type="Pfam" id="PF02579"/>
    </source>
</evidence>
<dbReference type="PANTHER" id="PTHR42983">
    <property type="entry name" value="DINITROGENASE IRON-MOLYBDENUM COFACTOR PROTEIN-RELATED"/>
    <property type="match status" value="1"/>
</dbReference>
<dbReference type="Proteomes" id="UP000823772">
    <property type="component" value="Unassembled WGS sequence"/>
</dbReference>
<dbReference type="Gene3D" id="3.30.420.130">
    <property type="entry name" value="Dinitrogenase iron-molybdenum cofactor biosynthesis domain"/>
    <property type="match status" value="1"/>
</dbReference>
<reference evidence="3" key="2">
    <citation type="journal article" date="2021" name="PeerJ">
        <title>Extensive microbial diversity within the chicken gut microbiome revealed by metagenomics and culture.</title>
        <authorList>
            <person name="Gilroy R."/>
            <person name="Ravi A."/>
            <person name="Getino M."/>
            <person name="Pursley I."/>
            <person name="Horton D.L."/>
            <person name="Alikhan N.F."/>
            <person name="Baker D."/>
            <person name="Gharbi K."/>
            <person name="Hall N."/>
            <person name="Watson M."/>
            <person name="Adriaenssens E.M."/>
            <person name="Foster-Nyarko E."/>
            <person name="Jarju S."/>
            <person name="Secka A."/>
            <person name="Antonio M."/>
            <person name="Oren A."/>
            <person name="Chaudhuri R.R."/>
            <person name="La Ragione R."/>
            <person name="Hildebrand F."/>
            <person name="Pallen M.J."/>
        </authorList>
    </citation>
    <scope>NUCLEOTIDE SEQUENCE</scope>
    <source>
        <strain evidence="3">B3-2255</strain>
    </source>
</reference>
<gene>
    <name evidence="3" type="ORF">IAC87_03575</name>
</gene>
<feature type="compositionally biased region" description="Basic and acidic residues" evidence="1">
    <location>
        <begin position="110"/>
        <end position="134"/>
    </location>
</feature>
<feature type="domain" description="Dinitrogenase iron-molybdenum cofactor biosynthesis" evidence="2">
    <location>
        <begin position="10"/>
        <end position="100"/>
    </location>
</feature>